<sequence length="339" mass="38243">MGTSLHSCFGHPEQSRIDLTWHKMVHCADHTLLRIVREGIFSTDKFKLIRSMEILTALCGFEGNEATICDFLDKNTFEHIFNIVCIKDIMMCVYTLECLYQISEMGDVACQLLADIPRAITQLVSMATLEAVSFGPAGLAGMKVVEYQPTHMMQPHTMQQHNQYAVQHHQTPQIQQTRVLYPGSTQVAGPPQQMRHLVQQHMQHPNVHVQPPHHISAMPQTPRTHFAPAPQVAGVVPAGASAGGENKVDQLTEQWIRQNCILDRTSVTPRGELYAAYVDDLRNQYHSLSGSLAMFSNVMKNIFPELVFKMADNGLMMVAQGIRLVKPHRKLDFTKYFQL</sequence>
<accession>A0A3P7ILN9</accession>
<keyword evidence="7" id="KW-1185">Reference proteome</keyword>
<organism evidence="6 7">
    <name type="scientific">Strongylus vulgaris</name>
    <name type="common">Blood worm</name>
    <dbReference type="NCBI Taxonomy" id="40348"/>
    <lineage>
        <taxon>Eukaryota</taxon>
        <taxon>Metazoa</taxon>
        <taxon>Ecdysozoa</taxon>
        <taxon>Nematoda</taxon>
        <taxon>Chromadorea</taxon>
        <taxon>Rhabditida</taxon>
        <taxon>Rhabditina</taxon>
        <taxon>Rhabditomorpha</taxon>
        <taxon>Strongyloidea</taxon>
        <taxon>Strongylidae</taxon>
        <taxon>Strongylus</taxon>
    </lineage>
</organism>
<dbReference type="PROSITE" id="PS51526">
    <property type="entry name" value="RFX_DBD"/>
    <property type="match status" value="1"/>
</dbReference>
<dbReference type="OrthoDB" id="338531at2759"/>
<gene>
    <name evidence="6" type="ORF">SVUK_LOCUS2817</name>
</gene>
<evidence type="ECO:0000256" key="4">
    <source>
        <dbReference type="ARBA" id="ARBA00023242"/>
    </source>
</evidence>
<feature type="domain" description="RFX-type winged-helix" evidence="5">
    <location>
        <begin position="252"/>
        <end position="326"/>
    </location>
</feature>
<name>A0A3P7ILN9_STRVU</name>
<reference evidence="6 7" key="1">
    <citation type="submission" date="2018-11" db="EMBL/GenBank/DDBJ databases">
        <authorList>
            <consortium name="Pathogen Informatics"/>
        </authorList>
    </citation>
    <scope>NUCLEOTIDE SEQUENCE [LARGE SCALE GENOMIC DNA]</scope>
</reference>
<evidence type="ECO:0000256" key="3">
    <source>
        <dbReference type="ARBA" id="ARBA00023163"/>
    </source>
</evidence>
<dbReference type="GO" id="GO:0003677">
    <property type="term" value="F:DNA binding"/>
    <property type="evidence" value="ECO:0007669"/>
    <property type="project" value="InterPro"/>
</dbReference>
<dbReference type="EMBL" id="UYYB01006637">
    <property type="protein sequence ID" value="VDM67819.1"/>
    <property type="molecule type" value="Genomic_DNA"/>
</dbReference>
<dbReference type="InterPro" id="IPR052406">
    <property type="entry name" value="Chromatin_Remodeling_Comp"/>
</dbReference>
<dbReference type="InterPro" id="IPR003150">
    <property type="entry name" value="DNA-bd_RFX"/>
</dbReference>
<dbReference type="PANTHER" id="PTHR22970">
    <property type="entry name" value="AT-RICH INTERACTIVE DOMAIN-CONTAINING PROTEIN 2"/>
    <property type="match status" value="1"/>
</dbReference>
<evidence type="ECO:0000313" key="7">
    <source>
        <dbReference type="Proteomes" id="UP000270094"/>
    </source>
</evidence>
<dbReference type="GO" id="GO:0006355">
    <property type="term" value="P:regulation of DNA-templated transcription"/>
    <property type="evidence" value="ECO:0007669"/>
    <property type="project" value="InterPro"/>
</dbReference>
<evidence type="ECO:0000256" key="2">
    <source>
        <dbReference type="ARBA" id="ARBA00023015"/>
    </source>
</evidence>
<keyword evidence="2" id="KW-0805">Transcription regulation</keyword>
<evidence type="ECO:0000259" key="5">
    <source>
        <dbReference type="PROSITE" id="PS51526"/>
    </source>
</evidence>
<keyword evidence="1" id="KW-0156">Chromatin regulator</keyword>
<keyword evidence="3" id="KW-0804">Transcription</keyword>
<dbReference type="Pfam" id="PF02257">
    <property type="entry name" value="RFX_DNA_binding"/>
    <property type="match status" value="1"/>
</dbReference>
<protein>
    <recommendedName>
        <fullName evidence="5">RFX-type winged-helix domain-containing protein</fullName>
    </recommendedName>
</protein>
<proteinExistence type="predicted"/>
<dbReference type="GO" id="GO:0006325">
    <property type="term" value="P:chromatin organization"/>
    <property type="evidence" value="ECO:0007669"/>
    <property type="project" value="UniProtKB-KW"/>
</dbReference>
<dbReference type="Proteomes" id="UP000270094">
    <property type="component" value="Unassembled WGS sequence"/>
</dbReference>
<dbReference type="Gene3D" id="1.10.10.10">
    <property type="entry name" value="Winged helix-like DNA-binding domain superfamily/Winged helix DNA-binding domain"/>
    <property type="match status" value="1"/>
</dbReference>
<dbReference type="AlphaFoldDB" id="A0A3P7ILN9"/>
<evidence type="ECO:0000256" key="1">
    <source>
        <dbReference type="ARBA" id="ARBA00022853"/>
    </source>
</evidence>
<evidence type="ECO:0000313" key="6">
    <source>
        <dbReference type="EMBL" id="VDM67819.1"/>
    </source>
</evidence>
<keyword evidence="4" id="KW-0539">Nucleus</keyword>
<dbReference type="InterPro" id="IPR036388">
    <property type="entry name" value="WH-like_DNA-bd_sf"/>
</dbReference>
<dbReference type="PANTHER" id="PTHR22970:SF14">
    <property type="entry name" value="AT-RICH INTERACTIVE DOMAIN-CONTAINING PROTEIN 2"/>
    <property type="match status" value="1"/>
</dbReference>